<evidence type="ECO:0000256" key="1">
    <source>
        <dbReference type="SAM" id="MobiDB-lite"/>
    </source>
</evidence>
<feature type="domain" description="SGNH hydrolase-type esterase" evidence="2">
    <location>
        <begin position="93"/>
        <end position="333"/>
    </location>
</feature>
<comment type="caution">
    <text evidence="3">The sequence shown here is derived from an EMBL/GenBank/DDBJ whole genome shotgun (WGS) entry which is preliminary data.</text>
</comment>
<dbReference type="SUPFAM" id="SSF52266">
    <property type="entry name" value="SGNH hydrolase"/>
    <property type="match status" value="1"/>
</dbReference>
<keyword evidence="3" id="KW-0378">Hydrolase</keyword>
<dbReference type="PANTHER" id="PTHR37981:SF1">
    <property type="entry name" value="SGNH HYDROLASE-TYPE ESTERASE DOMAIN-CONTAINING PROTEIN"/>
    <property type="match status" value="1"/>
</dbReference>
<dbReference type="PROSITE" id="PS51318">
    <property type="entry name" value="TAT"/>
    <property type="match status" value="1"/>
</dbReference>
<reference evidence="3 4" key="1">
    <citation type="submission" date="2020-04" db="EMBL/GenBank/DDBJ databases">
        <title>Phylogenetic Diversity and Antibacterial Activity against Ralstonia solanacearum of Endophytic Actinomycete Isolated from Moss.</title>
        <authorList>
            <person name="Zhuang X."/>
        </authorList>
    </citation>
    <scope>NUCLEOTIDE SEQUENCE [LARGE SCALE GENOMIC DNA]</scope>
    <source>
        <strain evidence="3 4">LD120</strain>
    </source>
</reference>
<name>A0ABX1H2Z3_9ACTN</name>
<dbReference type="PANTHER" id="PTHR37981">
    <property type="entry name" value="LIPASE 2"/>
    <property type="match status" value="1"/>
</dbReference>
<organism evidence="3 4">
    <name type="scientific">Streptomyces physcomitrii</name>
    <dbReference type="NCBI Taxonomy" id="2724184"/>
    <lineage>
        <taxon>Bacteria</taxon>
        <taxon>Bacillati</taxon>
        <taxon>Actinomycetota</taxon>
        <taxon>Actinomycetes</taxon>
        <taxon>Kitasatosporales</taxon>
        <taxon>Streptomycetaceae</taxon>
        <taxon>Streptomyces</taxon>
    </lineage>
</organism>
<gene>
    <name evidence="3" type="ORF">HFV08_15990</name>
</gene>
<evidence type="ECO:0000313" key="4">
    <source>
        <dbReference type="Proteomes" id="UP000772196"/>
    </source>
</evidence>
<evidence type="ECO:0000259" key="2">
    <source>
        <dbReference type="Pfam" id="PF13472"/>
    </source>
</evidence>
<keyword evidence="4" id="KW-1185">Reference proteome</keyword>
<proteinExistence type="predicted"/>
<feature type="compositionally biased region" description="Low complexity" evidence="1">
    <location>
        <begin position="61"/>
        <end position="75"/>
    </location>
</feature>
<protein>
    <submittedName>
        <fullName evidence="3">SGNH/GDSL hydrolase family protein</fullName>
    </submittedName>
</protein>
<dbReference type="Gene3D" id="3.40.50.1110">
    <property type="entry name" value="SGNH hydrolase"/>
    <property type="match status" value="1"/>
</dbReference>
<dbReference type="InterPro" id="IPR013830">
    <property type="entry name" value="SGNH_hydro"/>
</dbReference>
<feature type="region of interest" description="Disordered" evidence="1">
    <location>
        <begin position="1"/>
        <end position="38"/>
    </location>
</feature>
<feature type="region of interest" description="Disordered" evidence="1">
    <location>
        <begin position="61"/>
        <end position="81"/>
    </location>
</feature>
<dbReference type="InterPro" id="IPR037460">
    <property type="entry name" value="SEST-like"/>
</dbReference>
<dbReference type="InterPro" id="IPR036514">
    <property type="entry name" value="SGNH_hydro_sf"/>
</dbReference>
<accession>A0ABX1H2Z3</accession>
<dbReference type="Proteomes" id="UP000772196">
    <property type="component" value="Unassembled WGS sequence"/>
</dbReference>
<dbReference type="CDD" id="cd01823">
    <property type="entry name" value="SEST_like"/>
    <property type="match status" value="1"/>
</dbReference>
<dbReference type="Pfam" id="PF13472">
    <property type="entry name" value="Lipase_GDSL_2"/>
    <property type="match status" value="1"/>
</dbReference>
<dbReference type="InterPro" id="IPR006311">
    <property type="entry name" value="TAT_signal"/>
</dbReference>
<dbReference type="EMBL" id="JAAWWP010000008">
    <property type="protein sequence ID" value="NKI42710.1"/>
    <property type="molecule type" value="Genomic_DNA"/>
</dbReference>
<evidence type="ECO:0000313" key="3">
    <source>
        <dbReference type="EMBL" id="NKI42710.1"/>
    </source>
</evidence>
<sequence>MTRNTPRPTSHPALHLTPGHSSRHVSRPTAGEASRLPRNVRRGLLAGAAAAATLSLAVPASARPGGAGQAPAAPGSDRAAHPAVAAQGAEYVALGDSYSAGAGILPPAPGAPLLCAQSGKNYPRLLAGALDARLKDVSCAMAETKHLEKSQYPGVAPQLDGLGGRTDLVTLTLGGNDNNVFLGSILACGTAGLGSGGKGSPCKDKHGSSYEEQIDRDTYPALRASLEKIKAKAPAARVVVLGYPWIMPEQPVKGCFVKMPIAEGDVPYMRSLQAHLNEAVARAARETGSTFVDLAEASDGHDACAPAKTRWVEPVLFGSNFIPVHPNATGQQAMATATETALRTNRG</sequence>
<dbReference type="GO" id="GO:0016787">
    <property type="term" value="F:hydrolase activity"/>
    <property type="evidence" value="ECO:0007669"/>
    <property type="project" value="UniProtKB-KW"/>
</dbReference>